<proteinExistence type="predicted"/>
<keyword evidence="2" id="KW-1185">Reference proteome</keyword>
<dbReference type="Proteomes" id="UP000770717">
    <property type="component" value="Unassembled WGS sequence"/>
</dbReference>
<dbReference type="EMBL" id="WNTK01000001">
    <property type="protein sequence ID" value="KAG9491540.1"/>
    <property type="molecule type" value="Genomic_DNA"/>
</dbReference>
<organism evidence="1 2">
    <name type="scientific">Eleutherodactylus coqui</name>
    <name type="common">Puerto Rican coqui</name>
    <dbReference type="NCBI Taxonomy" id="57060"/>
    <lineage>
        <taxon>Eukaryota</taxon>
        <taxon>Metazoa</taxon>
        <taxon>Chordata</taxon>
        <taxon>Craniata</taxon>
        <taxon>Vertebrata</taxon>
        <taxon>Euteleostomi</taxon>
        <taxon>Amphibia</taxon>
        <taxon>Batrachia</taxon>
        <taxon>Anura</taxon>
        <taxon>Neobatrachia</taxon>
        <taxon>Hyloidea</taxon>
        <taxon>Eleutherodactylidae</taxon>
        <taxon>Eleutherodactylinae</taxon>
        <taxon>Eleutherodactylus</taxon>
        <taxon>Eleutherodactylus</taxon>
    </lineage>
</organism>
<sequence>MARWRCCCQLCSSYFTMGVSQDGGHRDMTMTFQFMSIVTVTTSPKSSSSTGLSSLDYYRLQIDYYIISSSKDPQCAPSLAQHRPLRSTHLIRFIIRLGLYE</sequence>
<protein>
    <submittedName>
        <fullName evidence="1">Uncharacterized protein</fullName>
    </submittedName>
</protein>
<reference evidence="1" key="1">
    <citation type="thesis" date="2020" institute="ProQuest LLC" country="789 East Eisenhower Parkway, Ann Arbor, MI, USA">
        <title>Comparative Genomics and Chromosome Evolution.</title>
        <authorList>
            <person name="Mudd A.B."/>
        </authorList>
    </citation>
    <scope>NUCLEOTIDE SEQUENCE</scope>
    <source>
        <strain evidence="1">HN-11 Male</strain>
        <tissue evidence="1">Kidney and liver</tissue>
    </source>
</reference>
<evidence type="ECO:0000313" key="2">
    <source>
        <dbReference type="Proteomes" id="UP000770717"/>
    </source>
</evidence>
<comment type="caution">
    <text evidence="1">The sequence shown here is derived from an EMBL/GenBank/DDBJ whole genome shotgun (WGS) entry which is preliminary data.</text>
</comment>
<name>A0A8J6KH81_ELECQ</name>
<dbReference type="AlphaFoldDB" id="A0A8J6KH81"/>
<gene>
    <name evidence="1" type="ORF">GDO78_000185</name>
</gene>
<evidence type="ECO:0000313" key="1">
    <source>
        <dbReference type="EMBL" id="KAG9491540.1"/>
    </source>
</evidence>
<accession>A0A8J6KH81</accession>